<organism evidence="4 5">
    <name type="scientific">Aphanomyces astaci</name>
    <name type="common">Crayfish plague agent</name>
    <dbReference type="NCBI Taxonomy" id="112090"/>
    <lineage>
        <taxon>Eukaryota</taxon>
        <taxon>Sar</taxon>
        <taxon>Stramenopiles</taxon>
        <taxon>Oomycota</taxon>
        <taxon>Saprolegniomycetes</taxon>
        <taxon>Saprolegniales</taxon>
        <taxon>Verrucalvaceae</taxon>
        <taxon>Aphanomyces</taxon>
    </lineage>
</organism>
<feature type="signal peptide" evidence="3">
    <location>
        <begin position="1"/>
        <end position="16"/>
    </location>
</feature>
<feature type="region of interest" description="Disordered" evidence="1">
    <location>
        <begin position="130"/>
        <end position="159"/>
    </location>
</feature>
<evidence type="ECO:0000313" key="4">
    <source>
        <dbReference type="EMBL" id="RLO08386.1"/>
    </source>
</evidence>
<evidence type="ECO:0000256" key="3">
    <source>
        <dbReference type="SAM" id="SignalP"/>
    </source>
</evidence>
<protein>
    <submittedName>
        <fullName evidence="4">Uncharacterized protein</fullName>
    </submittedName>
</protein>
<keyword evidence="2" id="KW-0812">Transmembrane</keyword>
<sequence>MKRSLVVVAVVTAAASTDIDMACTSTVWPVLGVLRKSTEAAVCVKALIPESPPKQLTFLDIPYENRTDIIHRMAELKPCQAWFDKATTTIRAITPPCVYTQGNDSYATSTFNLTFIEYLARFEWPWTGEHDNDQSPRPTLFKPVNTKTPSTGMSTSPTTTTTMVASKAASFAPPLLSYVLVLVLITIVYGG</sequence>
<feature type="chain" id="PRO_5040978433" evidence="3">
    <location>
        <begin position="17"/>
        <end position="191"/>
    </location>
</feature>
<keyword evidence="2" id="KW-1133">Transmembrane helix</keyword>
<accession>A0A9X8E3K6</accession>
<feature type="compositionally biased region" description="Low complexity" evidence="1">
    <location>
        <begin position="146"/>
        <end position="159"/>
    </location>
</feature>
<comment type="caution">
    <text evidence="4">The sequence shown here is derived from an EMBL/GenBank/DDBJ whole genome shotgun (WGS) entry which is preliminary data.</text>
</comment>
<evidence type="ECO:0000256" key="1">
    <source>
        <dbReference type="SAM" id="MobiDB-lite"/>
    </source>
</evidence>
<proteinExistence type="predicted"/>
<evidence type="ECO:0000313" key="5">
    <source>
        <dbReference type="Proteomes" id="UP000275652"/>
    </source>
</evidence>
<feature type="transmembrane region" description="Helical" evidence="2">
    <location>
        <begin position="171"/>
        <end position="190"/>
    </location>
</feature>
<dbReference type="EMBL" id="QUTI01021750">
    <property type="protein sequence ID" value="RLO08386.1"/>
    <property type="molecule type" value="Genomic_DNA"/>
</dbReference>
<gene>
    <name evidence="4" type="ORF">DYB28_003782</name>
</gene>
<reference evidence="4 5" key="1">
    <citation type="journal article" date="2018" name="J. Invertebr. Pathol.">
        <title>New genotyping method for the causative agent of crayfish plague (Aphanomyces astaci) based on whole genome data.</title>
        <authorList>
            <person name="Minardi D."/>
            <person name="Studholme D.J."/>
            <person name="van der Giezen M."/>
            <person name="Pretto T."/>
            <person name="Oidtmann B."/>
        </authorList>
    </citation>
    <scope>NUCLEOTIDE SEQUENCE [LARGE SCALE GENOMIC DNA]</scope>
    <source>
        <strain evidence="4 5">KB13</strain>
    </source>
</reference>
<keyword evidence="3" id="KW-0732">Signal</keyword>
<evidence type="ECO:0000256" key="2">
    <source>
        <dbReference type="SAM" id="Phobius"/>
    </source>
</evidence>
<dbReference type="Proteomes" id="UP000275652">
    <property type="component" value="Unassembled WGS sequence"/>
</dbReference>
<name>A0A9X8E3K6_APHAT</name>
<keyword evidence="2" id="KW-0472">Membrane</keyword>
<dbReference type="AlphaFoldDB" id="A0A9X8E3K6"/>